<evidence type="ECO:0000313" key="3">
    <source>
        <dbReference type="Proteomes" id="UP001156905"/>
    </source>
</evidence>
<evidence type="ECO:0000256" key="1">
    <source>
        <dbReference type="SAM" id="MobiDB-lite"/>
    </source>
</evidence>
<feature type="compositionally biased region" description="Basic and acidic residues" evidence="1">
    <location>
        <begin position="1"/>
        <end position="14"/>
    </location>
</feature>
<keyword evidence="3" id="KW-1185">Reference proteome</keyword>
<proteinExistence type="predicted"/>
<accession>A0ABQ6B5R9</accession>
<dbReference type="EMBL" id="BSOW01000028">
    <property type="protein sequence ID" value="GLR89720.1"/>
    <property type="molecule type" value="Genomic_DNA"/>
</dbReference>
<reference evidence="3" key="1">
    <citation type="journal article" date="2019" name="Int. J. Syst. Evol. Microbiol.">
        <title>The Global Catalogue of Microorganisms (GCM) 10K type strain sequencing project: providing services to taxonomists for standard genome sequencing and annotation.</title>
        <authorList>
            <consortium name="The Broad Institute Genomics Platform"/>
            <consortium name="The Broad Institute Genome Sequencing Center for Infectious Disease"/>
            <person name="Wu L."/>
            <person name="Ma J."/>
        </authorList>
    </citation>
    <scope>NUCLEOTIDE SEQUENCE [LARGE SCALE GENOMIC DNA]</scope>
    <source>
        <strain evidence="3">NBRC 102520</strain>
    </source>
</reference>
<sequence length="77" mass="8663">MSDARMDHAPRAPERLAPGDTQRIAEGKRPTRQITRKRALTEPIVANLPQGMKAEDWTTVLSGKGLSRRCRMISTFM</sequence>
<gene>
    <name evidence="2" type="ORF">GCM10007857_64340</name>
</gene>
<protein>
    <submittedName>
        <fullName evidence="2">Uncharacterized protein</fullName>
    </submittedName>
</protein>
<dbReference type="Proteomes" id="UP001156905">
    <property type="component" value="Unassembled WGS sequence"/>
</dbReference>
<evidence type="ECO:0000313" key="2">
    <source>
        <dbReference type="EMBL" id="GLR89720.1"/>
    </source>
</evidence>
<organism evidence="2 3">
    <name type="scientific">Bradyrhizobium iriomotense</name>
    <dbReference type="NCBI Taxonomy" id="441950"/>
    <lineage>
        <taxon>Bacteria</taxon>
        <taxon>Pseudomonadati</taxon>
        <taxon>Pseudomonadota</taxon>
        <taxon>Alphaproteobacteria</taxon>
        <taxon>Hyphomicrobiales</taxon>
        <taxon>Nitrobacteraceae</taxon>
        <taxon>Bradyrhizobium</taxon>
    </lineage>
</organism>
<feature type="region of interest" description="Disordered" evidence="1">
    <location>
        <begin position="1"/>
        <end position="38"/>
    </location>
</feature>
<comment type="caution">
    <text evidence="2">The sequence shown here is derived from an EMBL/GenBank/DDBJ whole genome shotgun (WGS) entry which is preliminary data.</text>
</comment>
<name>A0ABQ6B5R9_9BRAD</name>